<organism evidence="3 4">
    <name type="scientific">Amycolatopsis minnesotensis</name>
    <dbReference type="NCBI Taxonomy" id="337894"/>
    <lineage>
        <taxon>Bacteria</taxon>
        <taxon>Bacillati</taxon>
        <taxon>Actinomycetota</taxon>
        <taxon>Actinomycetes</taxon>
        <taxon>Pseudonocardiales</taxon>
        <taxon>Pseudonocardiaceae</taxon>
        <taxon>Amycolatopsis</taxon>
    </lineage>
</organism>
<evidence type="ECO:0000313" key="4">
    <source>
        <dbReference type="Proteomes" id="UP001501116"/>
    </source>
</evidence>
<dbReference type="InterPro" id="IPR005545">
    <property type="entry name" value="YCII"/>
</dbReference>
<evidence type="ECO:0000256" key="1">
    <source>
        <dbReference type="ARBA" id="ARBA00007689"/>
    </source>
</evidence>
<accession>A0ABN2QN18</accession>
<dbReference type="RefSeq" id="WP_344416742.1">
    <property type="nucleotide sequence ID" value="NZ_BAAANN010000008.1"/>
</dbReference>
<evidence type="ECO:0000313" key="3">
    <source>
        <dbReference type="EMBL" id="GAA1953740.1"/>
    </source>
</evidence>
<sequence>MKYLVLIYSNPTTWAHPSFLHHEGSTEDERKAMLAQFEDLMGEIAESGELVDGQPLAAPALAKTIRARAAGLETVDGPFAESKEQLAGFFVIDCETPERAAEIAGRLPDTRFGAVEVRPIMSGSGMEM</sequence>
<reference evidence="3 4" key="1">
    <citation type="journal article" date="2019" name="Int. J. Syst. Evol. Microbiol.">
        <title>The Global Catalogue of Microorganisms (GCM) 10K type strain sequencing project: providing services to taxonomists for standard genome sequencing and annotation.</title>
        <authorList>
            <consortium name="The Broad Institute Genomics Platform"/>
            <consortium name="The Broad Institute Genome Sequencing Center for Infectious Disease"/>
            <person name="Wu L."/>
            <person name="Ma J."/>
        </authorList>
    </citation>
    <scope>NUCLEOTIDE SEQUENCE [LARGE SCALE GENOMIC DNA]</scope>
    <source>
        <strain evidence="3 4">JCM 14545</strain>
    </source>
</reference>
<gene>
    <name evidence="3" type="ORF">GCM10009754_23770</name>
</gene>
<dbReference type="InterPro" id="IPR011008">
    <property type="entry name" value="Dimeric_a/b-barrel"/>
</dbReference>
<comment type="similarity">
    <text evidence="1">Belongs to the YciI family.</text>
</comment>
<proteinExistence type="inferred from homology"/>
<protein>
    <submittedName>
        <fullName evidence="3">YciI family protein</fullName>
    </submittedName>
</protein>
<dbReference type="PANTHER" id="PTHR35174:SF3">
    <property type="entry name" value="BLL7171 PROTEIN"/>
    <property type="match status" value="1"/>
</dbReference>
<keyword evidence="4" id="KW-1185">Reference proteome</keyword>
<comment type="caution">
    <text evidence="3">The sequence shown here is derived from an EMBL/GenBank/DDBJ whole genome shotgun (WGS) entry which is preliminary data.</text>
</comment>
<dbReference type="Gene3D" id="3.30.70.1060">
    <property type="entry name" value="Dimeric alpha+beta barrel"/>
    <property type="match status" value="1"/>
</dbReference>
<dbReference type="Proteomes" id="UP001501116">
    <property type="component" value="Unassembled WGS sequence"/>
</dbReference>
<feature type="domain" description="YCII-related" evidence="2">
    <location>
        <begin position="1"/>
        <end position="121"/>
    </location>
</feature>
<dbReference type="Pfam" id="PF03795">
    <property type="entry name" value="YCII"/>
    <property type="match status" value="1"/>
</dbReference>
<name>A0ABN2QN18_9PSEU</name>
<dbReference type="EMBL" id="BAAANN010000008">
    <property type="protein sequence ID" value="GAA1953740.1"/>
    <property type="molecule type" value="Genomic_DNA"/>
</dbReference>
<evidence type="ECO:0000259" key="2">
    <source>
        <dbReference type="Pfam" id="PF03795"/>
    </source>
</evidence>
<dbReference type="SUPFAM" id="SSF54909">
    <property type="entry name" value="Dimeric alpha+beta barrel"/>
    <property type="match status" value="1"/>
</dbReference>
<dbReference type="PANTHER" id="PTHR35174">
    <property type="entry name" value="BLL7171 PROTEIN-RELATED"/>
    <property type="match status" value="1"/>
</dbReference>